<feature type="compositionally biased region" description="Acidic residues" evidence="1">
    <location>
        <begin position="61"/>
        <end position="70"/>
    </location>
</feature>
<dbReference type="GeneID" id="19941616"/>
<feature type="region of interest" description="Disordered" evidence="1">
    <location>
        <begin position="345"/>
        <end position="381"/>
    </location>
</feature>
<dbReference type="OMA" id="FMEAPAD"/>
<reference evidence="2 3" key="1">
    <citation type="submission" date="2012-04" db="EMBL/GenBank/DDBJ databases">
        <title>The Genome Sequence of Saprolegnia declina VS20.</title>
        <authorList>
            <consortium name="The Broad Institute Genome Sequencing Platform"/>
            <person name="Russ C."/>
            <person name="Nusbaum C."/>
            <person name="Tyler B."/>
            <person name="van West P."/>
            <person name="Dieguez-Uribeondo J."/>
            <person name="de Bruijn I."/>
            <person name="Tripathy S."/>
            <person name="Jiang R."/>
            <person name="Young S.K."/>
            <person name="Zeng Q."/>
            <person name="Gargeya S."/>
            <person name="Fitzgerald M."/>
            <person name="Haas B."/>
            <person name="Abouelleil A."/>
            <person name="Alvarado L."/>
            <person name="Arachchi H.M."/>
            <person name="Berlin A."/>
            <person name="Chapman S.B."/>
            <person name="Goldberg J."/>
            <person name="Griggs A."/>
            <person name="Gujja S."/>
            <person name="Hansen M."/>
            <person name="Howarth C."/>
            <person name="Imamovic A."/>
            <person name="Larimer J."/>
            <person name="McCowen C."/>
            <person name="Montmayeur A."/>
            <person name="Murphy C."/>
            <person name="Neiman D."/>
            <person name="Pearson M."/>
            <person name="Priest M."/>
            <person name="Roberts A."/>
            <person name="Saif S."/>
            <person name="Shea T."/>
            <person name="Sisk P."/>
            <person name="Sykes S."/>
            <person name="Wortman J."/>
            <person name="Nusbaum C."/>
            <person name="Birren B."/>
        </authorList>
    </citation>
    <scope>NUCLEOTIDE SEQUENCE [LARGE SCALE GENOMIC DNA]</scope>
    <source>
        <strain evidence="2 3">VS20</strain>
    </source>
</reference>
<feature type="region of interest" description="Disordered" evidence="1">
    <location>
        <begin position="145"/>
        <end position="170"/>
    </location>
</feature>
<dbReference type="InParanoid" id="T0R521"/>
<keyword evidence="3" id="KW-1185">Reference proteome</keyword>
<sequence>MAMASDHVIDLVSSSSSSDNEDDLAQARGLDDDVDEPLPVAEYGDASKLLSRALESAIVDLESEESEEDEALPRPPEAYDDDDAYVASQPSSMEDDDAEDGGRREEGEISGDDIAGEDDDLKEKQLHAESLREVLVAQRKADALRKMQQAMAQRKKPKKKKKRKLSADASPHTFVKRQVFMEAPADGFLRVHRHGMVESLPGMYHDASMLPTRFMHPPPYPADVAQVNTGSPVQAMAPPLPPSPEPVFDLESLRKAALSSVGKRPPPIKVEEPVAKMALGPSSLTKPSKYLWTNPQLQVPRKKPLTALSQTIVINLSMDECERARQLVGDCIEPDDPIARLKQKIAAREEALRQGRKSAAPSPESSPPPVASPPSTGDEVELAEANIGRLEERIRELRQRIALKTLEVPSVV</sequence>
<dbReference type="VEuPathDB" id="FungiDB:SDRG_00889"/>
<protein>
    <submittedName>
        <fullName evidence="2">Uncharacterized protein</fullName>
    </submittedName>
</protein>
<feature type="compositionally biased region" description="Basic residues" evidence="1">
    <location>
        <begin position="153"/>
        <end position="164"/>
    </location>
</feature>
<feature type="region of interest" description="Disordered" evidence="1">
    <location>
        <begin position="59"/>
        <end position="125"/>
    </location>
</feature>
<feature type="compositionally biased region" description="Acidic residues" evidence="1">
    <location>
        <begin position="108"/>
        <end position="120"/>
    </location>
</feature>
<accession>T0R521</accession>
<organism evidence="2 3">
    <name type="scientific">Saprolegnia diclina (strain VS20)</name>
    <dbReference type="NCBI Taxonomy" id="1156394"/>
    <lineage>
        <taxon>Eukaryota</taxon>
        <taxon>Sar</taxon>
        <taxon>Stramenopiles</taxon>
        <taxon>Oomycota</taxon>
        <taxon>Saprolegniomycetes</taxon>
        <taxon>Saprolegniales</taxon>
        <taxon>Saprolegniaceae</taxon>
        <taxon>Saprolegnia</taxon>
    </lineage>
</organism>
<name>T0R521_SAPDV</name>
<evidence type="ECO:0000313" key="3">
    <source>
        <dbReference type="Proteomes" id="UP000030762"/>
    </source>
</evidence>
<proteinExistence type="predicted"/>
<evidence type="ECO:0000313" key="2">
    <source>
        <dbReference type="EMBL" id="EQC42046.1"/>
    </source>
</evidence>
<dbReference type="RefSeq" id="XP_008604615.1">
    <property type="nucleotide sequence ID" value="XM_008606393.1"/>
</dbReference>
<dbReference type="OrthoDB" id="76952at2759"/>
<evidence type="ECO:0000256" key="1">
    <source>
        <dbReference type="SAM" id="MobiDB-lite"/>
    </source>
</evidence>
<feature type="region of interest" description="Disordered" evidence="1">
    <location>
        <begin position="1"/>
        <end position="42"/>
    </location>
</feature>
<dbReference type="Proteomes" id="UP000030762">
    <property type="component" value="Unassembled WGS sequence"/>
</dbReference>
<dbReference type="AlphaFoldDB" id="T0R521"/>
<dbReference type="EMBL" id="JH767133">
    <property type="protein sequence ID" value="EQC42046.1"/>
    <property type="molecule type" value="Genomic_DNA"/>
</dbReference>
<gene>
    <name evidence="2" type="ORF">SDRG_00889</name>
</gene>